<dbReference type="Proteomes" id="UP000054903">
    <property type="component" value="Unassembled WGS sequence"/>
</dbReference>
<dbReference type="PROSITE" id="PS50943">
    <property type="entry name" value="HTH_CROC1"/>
    <property type="match status" value="1"/>
</dbReference>
<sequence>MKPTKLAKLRRKAYRNAYVKSNVAQGLAFQIKALRVSRGLTQAELARALKLGGQSAVARIEDPSYGKTSIATLLKLGEFFDVALLTKFVSYSRYLAEFQDLSDRALAVESFEHEDAAGGLENAPEFTLIRSIKSESTSPKTAVATWVTATTLQSQRSPALLYDGTSDSALSTAIANFILPRDRVHAT</sequence>
<dbReference type="STRING" id="1777138.AWB77_04762"/>
<name>A0A158D200_9BURK</name>
<dbReference type="GO" id="GO:0003677">
    <property type="term" value="F:DNA binding"/>
    <property type="evidence" value="ECO:0007669"/>
    <property type="project" value="InterPro"/>
</dbReference>
<dbReference type="RefSeq" id="WP_061136853.1">
    <property type="nucleotide sequence ID" value="NZ_FCNX02000013.1"/>
</dbReference>
<evidence type="ECO:0000313" key="2">
    <source>
        <dbReference type="EMBL" id="SAK88246.1"/>
    </source>
</evidence>
<dbReference type="InterPro" id="IPR001387">
    <property type="entry name" value="Cro/C1-type_HTH"/>
</dbReference>
<proteinExistence type="predicted"/>
<comment type="caution">
    <text evidence="2">The sequence shown here is derived from an EMBL/GenBank/DDBJ whole genome shotgun (WGS) entry which is preliminary data.</text>
</comment>
<dbReference type="Pfam" id="PF01381">
    <property type="entry name" value="HTH_3"/>
    <property type="match status" value="1"/>
</dbReference>
<dbReference type="Gene3D" id="1.10.260.40">
    <property type="entry name" value="lambda repressor-like DNA-binding domains"/>
    <property type="match status" value="1"/>
</dbReference>
<evidence type="ECO:0000259" key="1">
    <source>
        <dbReference type="PROSITE" id="PS50943"/>
    </source>
</evidence>
<reference evidence="2" key="1">
    <citation type="submission" date="2016-01" db="EMBL/GenBank/DDBJ databases">
        <authorList>
            <person name="Peeters C."/>
        </authorList>
    </citation>
    <scope>NUCLEOTIDE SEQUENCE</scope>
    <source>
        <strain evidence="2">LMG 29320</strain>
    </source>
</reference>
<dbReference type="AlphaFoldDB" id="A0A158D200"/>
<dbReference type="OrthoDB" id="3034420at2"/>
<feature type="domain" description="HTH cro/C1-type" evidence="1">
    <location>
        <begin position="31"/>
        <end position="88"/>
    </location>
</feature>
<organism evidence="2 3">
    <name type="scientific">Caballeronia fortuita</name>
    <dbReference type="NCBI Taxonomy" id="1777138"/>
    <lineage>
        <taxon>Bacteria</taxon>
        <taxon>Pseudomonadati</taxon>
        <taxon>Pseudomonadota</taxon>
        <taxon>Betaproteobacteria</taxon>
        <taxon>Burkholderiales</taxon>
        <taxon>Burkholderiaceae</taxon>
        <taxon>Caballeronia</taxon>
    </lineage>
</organism>
<dbReference type="SMART" id="SM00530">
    <property type="entry name" value="HTH_XRE"/>
    <property type="match status" value="1"/>
</dbReference>
<dbReference type="SUPFAM" id="SSF47413">
    <property type="entry name" value="lambda repressor-like DNA-binding domains"/>
    <property type="match status" value="1"/>
</dbReference>
<dbReference type="CDD" id="cd00093">
    <property type="entry name" value="HTH_XRE"/>
    <property type="match status" value="1"/>
</dbReference>
<dbReference type="InterPro" id="IPR010982">
    <property type="entry name" value="Lambda_DNA-bd_dom_sf"/>
</dbReference>
<accession>A0A158D200</accession>
<gene>
    <name evidence="2" type="ORF">AWB77_04762</name>
</gene>
<protein>
    <recommendedName>
        <fullName evidence="1">HTH cro/C1-type domain-containing protein</fullName>
    </recommendedName>
</protein>
<evidence type="ECO:0000313" key="3">
    <source>
        <dbReference type="Proteomes" id="UP000054903"/>
    </source>
</evidence>
<keyword evidence="3" id="KW-1185">Reference proteome</keyword>
<dbReference type="EMBL" id="FCNX02000013">
    <property type="protein sequence ID" value="SAK88246.1"/>
    <property type="molecule type" value="Genomic_DNA"/>
</dbReference>